<sequence>MGKINLAEAIKLKSVLGRRILELNDELERSAFVLVEKGQQPDTGRRTMTEIEQELEQVRKDSRTLDRLVYQANIENEVEFEGGTMPIVEAIELATQLRAQSSVYKSFSHAQKEEIQFGYAEGTVVYRVAMFDPEDYRKKAEEAERRAHKLSNAINAKNYTVTLDFDDSAYY</sequence>
<dbReference type="AlphaFoldDB" id="A0A1G7G722"/>
<evidence type="ECO:0000313" key="1">
    <source>
        <dbReference type="EMBL" id="SDE83865.1"/>
    </source>
</evidence>
<dbReference type="InterPro" id="IPR047741">
    <property type="entry name" value="DIP1984-like"/>
</dbReference>
<accession>A0A1G7G722</accession>
<gene>
    <name evidence="1" type="ORF">SAMN04488126_12421</name>
</gene>
<protein>
    <submittedName>
        <fullName evidence="1">Uncharacterized protein</fullName>
    </submittedName>
</protein>
<dbReference type="OrthoDB" id="2352801at2"/>
<reference evidence="1 2" key="1">
    <citation type="submission" date="2016-10" db="EMBL/GenBank/DDBJ databases">
        <authorList>
            <person name="de Groot N.N."/>
        </authorList>
    </citation>
    <scope>NUCLEOTIDE SEQUENCE [LARGE SCALE GENOMIC DNA]</scope>
    <source>
        <strain evidence="1 2">CGMCC 1.6762</strain>
    </source>
</reference>
<name>A0A1G7G722_9BACL</name>
<organism evidence="1 2">
    <name type="scientific">Bhargavaea beijingensis</name>
    <dbReference type="NCBI Taxonomy" id="426756"/>
    <lineage>
        <taxon>Bacteria</taxon>
        <taxon>Bacillati</taxon>
        <taxon>Bacillota</taxon>
        <taxon>Bacilli</taxon>
        <taxon>Bacillales</taxon>
        <taxon>Caryophanaceae</taxon>
        <taxon>Bhargavaea</taxon>
    </lineage>
</organism>
<dbReference type="Pfam" id="PF20935">
    <property type="entry name" value="DUF6847"/>
    <property type="match status" value="1"/>
</dbReference>
<dbReference type="Proteomes" id="UP000198823">
    <property type="component" value="Unassembled WGS sequence"/>
</dbReference>
<evidence type="ECO:0000313" key="2">
    <source>
        <dbReference type="Proteomes" id="UP000198823"/>
    </source>
</evidence>
<dbReference type="Gene3D" id="6.10.320.10">
    <property type="match status" value="1"/>
</dbReference>
<dbReference type="RefSeq" id="WP_092098505.1">
    <property type="nucleotide sequence ID" value="NZ_FNAR01000024.1"/>
</dbReference>
<dbReference type="STRING" id="426756.SAMN04488126_12421"/>
<proteinExistence type="predicted"/>
<dbReference type="EMBL" id="FNAR01000024">
    <property type="protein sequence ID" value="SDE83865.1"/>
    <property type="molecule type" value="Genomic_DNA"/>
</dbReference>